<dbReference type="RefSeq" id="WP_147004612.1">
    <property type="nucleotide sequence ID" value="NZ_AP019842.1"/>
</dbReference>
<keyword evidence="2" id="KW-0614">Plasmid</keyword>
<dbReference type="OrthoDB" id="80875at2"/>
<dbReference type="Proteomes" id="UP000321944">
    <property type="component" value="Plasmid pJMUB3934p1"/>
</dbReference>
<keyword evidence="1" id="KW-0472">Membrane</keyword>
<feature type="transmembrane region" description="Helical" evidence="1">
    <location>
        <begin position="65"/>
        <end position="82"/>
    </location>
</feature>
<gene>
    <name evidence="2" type="ORF">JMUB3936_p1020</name>
</gene>
<sequence length="110" mass="13065">MKTYHRSRKFLIVMLGLVFLNSVLTLKLRGYQRKENLTMIKTELRNKYPEQLFSYIEEKSKREDLYLLIGTNAIVLIMIVGFDRFGVFEETDETVKANKKKIKKRIGIFI</sequence>
<geneLocation type="plasmid" evidence="3">
    <name>pjmub3934p1 dna</name>
</geneLocation>
<evidence type="ECO:0000313" key="3">
    <source>
        <dbReference type="Proteomes" id="UP000321944"/>
    </source>
</evidence>
<evidence type="ECO:0000313" key="2">
    <source>
        <dbReference type="EMBL" id="BBM55948.1"/>
    </source>
</evidence>
<dbReference type="AlphaFoldDB" id="A0A510KW65"/>
<reference evidence="2 3" key="1">
    <citation type="submission" date="2019-07" db="EMBL/GenBank/DDBJ databases">
        <title>Complete Genome Sequence of Leptotrichia wadei Strain JMUB3936.</title>
        <authorList>
            <person name="Watanabe S."/>
            <person name="Cui L."/>
        </authorList>
    </citation>
    <scope>NUCLEOTIDE SEQUENCE [LARGE SCALE GENOMIC DNA]</scope>
    <source>
        <strain evidence="2 3">JMUB3936</strain>
        <plasmid evidence="3">pjmub3934p1 dna</plasmid>
    </source>
</reference>
<organism evidence="2 3">
    <name type="scientific">Leptotrichia wadei</name>
    <dbReference type="NCBI Taxonomy" id="157687"/>
    <lineage>
        <taxon>Bacteria</taxon>
        <taxon>Fusobacteriati</taxon>
        <taxon>Fusobacteriota</taxon>
        <taxon>Fusobacteriia</taxon>
        <taxon>Fusobacteriales</taxon>
        <taxon>Leptotrichiaceae</taxon>
        <taxon>Leptotrichia</taxon>
    </lineage>
</organism>
<keyword evidence="1" id="KW-1133">Transmembrane helix</keyword>
<name>A0A510KW65_9FUSO</name>
<keyword evidence="1" id="KW-0812">Transmembrane</keyword>
<proteinExistence type="predicted"/>
<accession>A0A510KW65</accession>
<protein>
    <submittedName>
        <fullName evidence="2">Uncharacterized protein</fullName>
    </submittedName>
</protein>
<evidence type="ECO:0000256" key="1">
    <source>
        <dbReference type="SAM" id="Phobius"/>
    </source>
</evidence>
<dbReference type="EMBL" id="AP019842">
    <property type="protein sequence ID" value="BBM55948.1"/>
    <property type="molecule type" value="Genomic_DNA"/>
</dbReference>